<sequence length="277" mass="30070">MTYIPLTRCAALASQARTANRPHRIVQPAVESAELAHRLLNLPVDERLTHVAALDDAVLLDVMVALDRHTGSAYELWRDTPSGFAVDVLGLTLDEELRAALDAVADPDARRIAARIPGIDNHTAAAVLLAWTALVSCPRPFGDGPRLAVSFAPYRSTSASVWRILARFIDNACLPGRLDLQRGGWWADALEGPQRIMAFAVWNTTPDSMGGLHQYVAIVADADRIADPDMRATMTFLADNAYGPSRLVALGGTTDEPEEWFSLYESCDRVISPAGAQ</sequence>
<evidence type="ECO:0000313" key="2">
    <source>
        <dbReference type="Proteomes" id="UP001617511"/>
    </source>
</evidence>
<name>A0ABW8FSC7_9ACTN</name>
<organism evidence="1 2">
    <name type="scientific">Streptomyces iakyrus</name>
    <dbReference type="NCBI Taxonomy" id="68219"/>
    <lineage>
        <taxon>Bacteria</taxon>
        <taxon>Bacillati</taxon>
        <taxon>Actinomycetota</taxon>
        <taxon>Actinomycetes</taxon>
        <taxon>Kitasatosporales</taxon>
        <taxon>Streptomycetaceae</taxon>
        <taxon>Streptomyces</taxon>
    </lineage>
</organism>
<evidence type="ECO:0000313" key="1">
    <source>
        <dbReference type="EMBL" id="MFJ4084949.1"/>
    </source>
</evidence>
<gene>
    <name evidence="1" type="ORF">ACIP2Z_39150</name>
</gene>
<proteinExistence type="predicted"/>
<dbReference type="EMBL" id="JBIVGG010000022">
    <property type="protein sequence ID" value="MFJ4084949.1"/>
    <property type="molecule type" value="Genomic_DNA"/>
</dbReference>
<accession>A0ABW8FSC7</accession>
<dbReference type="RefSeq" id="WP_402076303.1">
    <property type="nucleotide sequence ID" value="NZ_JBIVGG010000022.1"/>
</dbReference>
<comment type="caution">
    <text evidence="1">The sequence shown here is derived from an EMBL/GenBank/DDBJ whole genome shotgun (WGS) entry which is preliminary data.</text>
</comment>
<keyword evidence="2" id="KW-1185">Reference proteome</keyword>
<protein>
    <submittedName>
        <fullName evidence="1">Uncharacterized protein</fullName>
    </submittedName>
</protein>
<dbReference type="Proteomes" id="UP001617511">
    <property type="component" value="Unassembled WGS sequence"/>
</dbReference>
<reference evidence="1 2" key="1">
    <citation type="submission" date="2024-10" db="EMBL/GenBank/DDBJ databases">
        <title>The Natural Products Discovery Center: Release of the First 8490 Sequenced Strains for Exploring Actinobacteria Biosynthetic Diversity.</title>
        <authorList>
            <person name="Kalkreuter E."/>
            <person name="Kautsar S.A."/>
            <person name="Yang D."/>
            <person name="Bader C.D."/>
            <person name="Teijaro C.N."/>
            <person name="Fluegel L."/>
            <person name="Davis C.M."/>
            <person name="Simpson J.R."/>
            <person name="Lauterbach L."/>
            <person name="Steele A.D."/>
            <person name="Gui C."/>
            <person name="Meng S."/>
            <person name="Li G."/>
            <person name="Viehrig K."/>
            <person name="Ye F."/>
            <person name="Su P."/>
            <person name="Kiefer A.F."/>
            <person name="Nichols A."/>
            <person name="Cepeda A.J."/>
            <person name="Yan W."/>
            <person name="Fan B."/>
            <person name="Jiang Y."/>
            <person name="Adhikari A."/>
            <person name="Zheng C.-J."/>
            <person name="Schuster L."/>
            <person name="Cowan T.M."/>
            <person name="Smanski M.J."/>
            <person name="Chevrette M.G."/>
            <person name="De Carvalho L.P.S."/>
            <person name="Shen B."/>
        </authorList>
    </citation>
    <scope>NUCLEOTIDE SEQUENCE [LARGE SCALE GENOMIC DNA]</scope>
    <source>
        <strain evidence="1 2">NPDC089932</strain>
    </source>
</reference>